<dbReference type="KEGG" id="bman:114249478"/>
<dbReference type="OrthoDB" id="7290788at2759"/>
<dbReference type="GeneID" id="114249478"/>
<reference evidence="4" key="1">
    <citation type="submission" date="2025-08" db="UniProtKB">
        <authorList>
            <consortium name="RefSeq"/>
        </authorList>
    </citation>
    <scope>IDENTIFICATION</scope>
    <source>
        <tissue evidence="4">Silk gland</tissue>
    </source>
</reference>
<keyword evidence="2" id="KW-1133">Transmembrane helix</keyword>
<evidence type="ECO:0000313" key="4">
    <source>
        <dbReference type="RefSeq" id="XP_028038879.1"/>
    </source>
</evidence>
<feature type="region of interest" description="Disordered" evidence="1">
    <location>
        <begin position="210"/>
        <end position="230"/>
    </location>
</feature>
<protein>
    <submittedName>
        <fullName evidence="4">Uncharacterized protein LOC114249478</fullName>
    </submittedName>
</protein>
<dbReference type="RefSeq" id="XP_028038879.1">
    <property type="nucleotide sequence ID" value="XM_028183078.1"/>
</dbReference>
<feature type="transmembrane region" description="Helical" evidence="2">
    <location>
        <begin position="178"/>
        <end position="196"/>
    </location>
</feature>
<keyword evidence="3" id="KW-1185">Reference proteome</keyword>
<keyword evidence="2" id="KW-0472">Membrane</keyword>
<evidence type="ECO:0000313" key="3">
    <source>
        <dbReference type="Proteomes" id="UP000504629"/>
    </source>
</evidence>
<organism evidence="3 4">
    <name type="scientific">Bombyx mandarina</name>
    <name type="common">Wild silk moth</name>
    <name type="synonym">Wild silkworm</name>
    <dbReference type="NCBI Taxonomy" id="7092"/>
    <lineage>
        <taxon>Eukaryota</taxon>
        <taxon>Metazoa</taxon>
        <taxon>Ecdysozoa</taxon>
        <taxon>Arthropoda</taxon>
        <taxon>Hexapoda</taxon>
        <taxon>Insecta</taxon>
        <taxon>Pterygota</taxon>
        <taxon>Neoptera</taxon>
        <taxon>Endopterygota</taxon>
        <taxon>Lepidoptera</taxon>
        <taxon>Glossata</taxon>
        <taxon>Ditrysia</taxon>
        <taxon>Bombycoidea</taxon>
        <taxon>Bombycidae</taxon>
        <taxon>Bombycinae</taxon>
        <taxon>Bombyx</taxon>
    </lineage>
</organism>
<proteinExistence type="predicted"/>
<keyword evidence="2" id="KW-0812">Transmembrane</keyword>
<dbReference type="AlphaFoldDB" id="A0A6J2KF71"/>
<accession>A0A6J2KF71</accession>
<evidence type="ECO:0000256" key="1">
    <source>
        <dbReference type="SAM" id="MobiDB-lite"/>
    </source>
</evidence>
<dbReference type="Proteomes" id="UP000504629">
    <property type="component" value="Unplaced"/>
</dbReference>
<sequence length="242" mass="27848">MYIEAECPKYNRYYLCEENINHQPRDDPDCIHDLIYNQAMNTSCQPTSVSFTKEAMEQLDDKHYVLIFPETTKIELHCQRLEYSTLQGSYLVTIPQNCKLRTGRLTLANNNDQINGQPLKITEIPKDAKITGPIRPHIKLTSLNLEKIHQIQDDIIQQHPVDLEQSDVTNQALFHTTIPFYGALCGAIVLAVVIAVHRHKSCNITLEKKPREETSKFHPYESPEEPQKKDRIPATFALKIIK</sequence>
<name>A0A6J2KF71_BOMMA</name>
<gene>
    <name evidence="4" type="primary">LOC114249478</name>
</gene>
<evidence type="ECO:0000256" key="2">
    <source>
        <dbReference type="SAM" id="Phobius"/>
    </source>
</evidence>